<dbReference type="GO" id="GO:0006914">
    <property type="term" value="P:autophagy"/>
    <property type="evidence" value="ECO:0007669"/>
    <property type="project" value="TreeGrafter"/>
</dbReference>
<dbReference type="GO" id="GO:0006886">
    <property type="term" value="P:intracellular protein transport"/>
    <property type="evidence" value="ECO:0007669"/>
    <property type="project" value="UniProtKB-UniRule"/>
</dbReference>
<dbReference type="EMBL" id="CP000297">
    <property type="protein sequence ID" value="ADV25147.1"/>
    <property type="molecule type" value="Genomic_DNA"/>
</dbReference>
<dbReference type="PANTHER" id="PTHR12894:SF49">
    <property type="entry name" value="VAM6_VPS39-LIKE PROTEIN"/>
    <property type="match status" value="1"/>
</dbReference>
<dbReference type="OrthoDB" id="5325112at2759"/>
<evidence type="ECO:0000256" key="5">
    <source>
        <dbReference type="SAM" id="MobiDB-lite"/>
    </source>
</evidence>
<dbReference type="Proteomes" id="UP000007805">
    <property type="component" value="Chromosome L"/>
</dbReference>
<dbReference type="GO" id="GO:0012505">
    <property type="term" value="C:endomembrane system"/>
    <property type="evidence" value="ECO:0007669"/>
    <property type="project" value="UniProtKB-SubCell"/>
</dbReference>
<dbReference type="InterPro" id="IPR019452">
    <property type="entry name" value="VPS39/TGF_beta_rcpt-assoc_1"/>
</dbReference>
<dbReference type="GO" id="GO:0000329">
    <property type="term" value="C:fungal-type vacuole membrane"/>
    <property type="evidence" value="ECO:0007669"/>
    <property type="project" value="TreeGrafter"/>
</dbReference>
<dbReference type="InterPro" id="IPR019453">
    <property type="entry name" value="VPS39/TGFA1_Znf"/>
</dbReference>
<feature type="repeat" description="CHCR" evidence="4">
    <location>
        <begin position="692"/>
        <end position="858"/>
    </location>
</feature>
<evidence type="ECO:0000256" key="2">
    <source>
        <dbReference type="ARBA" id="ARBA00023136"/>
    </source>
</evidence>
<dbReference type="InterPro" id="IPR001180">
    <property type="entry name" value="CNH_dom"/>
</dbReference>
<feature type="compositionally biased region" description="Basic and acidic residues" evidence="5">
    <location>
        <begin position="473"/>
        <end position="482"/>
    </location>
</feature>
<sequence>MATVETLLASTKQRVTAILHHDDRLYVGMASGVLEVYAYSPPSPPQLVATRPLARRQLEQLAVLPVLNRLAVLADSAVTLYTLPSLDKAPPLPLPLPRPVHALAATTATAAYARDPPPDPPGDLLVLGGRKKVVLYGASPGPFSDPWELPLPHSPRHIVFPPPAPALPESIHLQFTASASAILHLHPSSPAARLSIADLTTDPVPPAAPSSPSPPDADEQSGYGKGALSGLGGYVGLGAKQPTPAGTHTVPGEVLLAREGVFYSSEGNYTRQRSIHWPYPPDGIVFANPYIYSILPSPHSSPTVQIHLASTLSLRQTVPLPLPSTGSWTGICFSLISSPDSSPSPSPSPKLLIATYPTDKSLQPQGSTIHLVSSPPLSSEIQHFLLNGRIDDVIGIVEATQLAPLTPLKILKAVQLFASGAYQPAMELFVQHNVNPALVLSLFPKSISGGLGVGRDAWMELFGAPRGAQLGLEQEHESRESRGSQGEEEVHDKNGEQSIHSVIDTANNQNIDDAALEALLYFLSDRRQKLSGAISSLPSHLPPESTLPALHALPPAALHALPSIPFTEMNPEELVRMAQVVYTALMRVYLKARPVLVGSLCRIENWCDVKEVEGLLKEQNKFGDLIDLYQGKKMHRKALTMLHELAKDEDDKLDRYPPTISYLHKLGVPDLDLILEFSKWILEEDPAMGLTVFTGDEPEIISLPRDKITAFLSSIDRGACEGYLEYIIGMWGEEGAEFHDKLAELYMVDSRVREKESERESEREKENAYTKLLKFLNDSTHYRPYRVMNKLSGQEMPEARAILLGKMGKHEEALKIYVYRLQDYAAAESYCVKAYQSNNNVFLLLLQLYLRPPPPSPSKSKSGSGSTHLPPALSLISKHSSSLPASSVLDLLPPLVSISDVHPFFINTLREEHRRKREGRVMRQLGKGRKEEVEGMLMGLEVKRVRVTDQRICPQCHKRLGMSAIAVHAPRGEVTHLHCKDKFSAELAASRD</sequence>
<name>E6REJ4_CRYGW</name>
<dbReference type="PANTHER" id="PTHR12894">
    <property type="entry name" value="CNH DOMAIN CONTAINING"/>
    <property type="match status" value="1"/>
</dbReference>
<organism evidence="7 8">
    <name type="scientific">Cryptococcus gattii serotype B (strain WM276 / ATCC MYA-4071)</name>
    <name type="common">Filobasidiella gattii</name>
    <name type="synonym">Cryptococcus bacillisporus</name>
    <dbReference type="NCBI Taxonomy" id="367775"/>
    <lineage>
        <taxon>Eukaryota</taxon>
        <taxon>Fungi</taxon>
        <taxon>Dikarya</taxon>
        <taxon>Basidiomycota</taxon>
        <taxon>Agaricomycotina</taxon>
        <taxon>Tremellomycetes</taxon>
        <taxon>Tremellales</taxon>
        <taxon>Cryptococcaceae</taxon>
        <taxon>Cryptococcus</taxon>
        <taxon>Cryptococcus gattii species complex</taxon>
    </lineage>
</organism>
<evidence type="ECO:0000256" key="1">
    <source>
        <dbReference type="ARBA" id="ARBA00004184"/>
    </source>
</evidence>
<dbReference type="PROSITE" id="PS50236">
    <property type="entry name" value="CHCR"/>
    <property type="match status" value="1"/>
</dbReference>
<reference key="2">
    <citation type="journal article" date="2011" name="MBio">
        <title>Genome variation in Cryptococcus gattii, an emerging pathogen of immunocompetent hosts.</title>
        <authorList>
            <person name="D'Souza C.A."/>
            <person name="Kronstad J.W."/>
            <person name="Taylor G."/>
            <person name="Warren R."/>
            <person name="Yuen M."/>
            <person name="Hu G."/>
            <person name="Jung W.H."/>
            <person name="Sham A."/>
            <person name="Kidd S.E."/>
            <person name="Tangen K."/>
            <person name="Lee N."/>
            <person name="Zeilmaker T."/>
            <person name="Sawkins J."/>
            <person name="McVicker G."/>
            <person name="Shah S."/>
            <person name="Gnerre S."/>
            <person name="Griggs A."/>
            <person name="Zeng Q."/>
            <person name="Bartlett K."/>
            <person name="Li W."/>
            <person name="Wang X."/>
            <person name="Heitman J."/>
            <person name="Stajich J.E."/>
            <person name="Fraser J.A."/>
            <person name="Meyer W."/>
            <person name="Carter D."/>
            <person name="Schein J."/>
            <person name="Krzywinski M."/>
            <person name="Kwong-Chung K.J."/>
            <person name="Varma A."/>
            <person name="Wang J."/>
            <person name="Brunham R."/>
            <person name="Fyfe M."/>
            <person name="Ouellette B.F.F."/>
            <person name="Siddiqui A."/>
            <person name="Marra M."/>
            <person name="Jones S."/>
            <person name="Holt R."/>
            <person name="Birren B.W."/>
            <person name="Galagan J.E."/>
            <person name="Cuomo C.A."/>
        </authorList>
    </citation>
    <scope>NUCLEOTIDE SEQUENCE</scope>
    <source>
        <strain>WM276</strain>
    </source>
</reference>
<evidence type="ECO:0000259" key="6">
    <source>
        <dbReference type="PROSITE" id="PS50219"/>
    </source>
</evidence>
<dbReference type="VEuPathDB" id="FungiDB:CGB_L0360C"/>
<feature type="compositionally biased region" description="Pro residues" evidence="5">
    <location>
        <begin position="203"/>
        <end position="215"/>
    </location>
</feature>
<protein>
    <submittedName>
        <fullName evidence="7">Rab guanyl-nucleotide exchange factor, putative</fullName>
    </submittedName>
</protein>
<dbReference type="GeneID" id="10185435"/>
<evidence type="ECO:0000313" key="7">
    <source>
        <dbReference type="EMBL" id="ADV25147.1"/>
    </source>
</evidence>
<gene>
    <name evidence="7" type="ordered locus">CGB_L0360C</name>
</gene>
<evidence type="ECO:0000256" key="3">
    <source>
        <dbReference type="ARBA" id="ARBA00038201"/>
    </source>
</evidence>
<comment type="similarity">
    <text evidence="3">Belongs to the VAM6/VPS39 family.</text>
</comment>
<dbReference type="InterPro" id="IPR032914">
    <property type="entry name" value="Vam6/VPS39/TRAP1"/>
</dbReference>
<comment type="subcellular location">
    <subcellularLocation>
        <location evidence="1">Endomembrane system</location>
        <topology evidence="1">Peripheral membrane protein</topology>
    </subcellularLocation>
</comment>
<dbReference type="KEGG" id="cgi:CGB_L0360C"/>
<reference evidence="7 8" key="1">
    <citation type="journal article" date="2011" name="MBio">
        <title>Genome variation in Cryptococcus gattii, an emerging pathogen of immunocompetent hosts.</title>
        <authorList>
            <person name="D'Souza C.A."/>
            <person name="Kronstad J.W."/>
            <person name="Taylor G."/>
            <person name="Warren R."/>
            <person name="Yuen M."/>
            <person name="Hu G."/>
            <person name="Jung W.H."/>
            <person name="Sham A."/>
            <person name="Kidd S.E."/>
            <person name="Tangen K."/>
            <person name="Lee N."/>
            <person name="Zeilmaker T."/>
            <person name="Sawkins J."/>
            <person name="McVicker G."/>
            <person name="Shah S."/>
            <person name="Gnerre S."/>
            <person name="Griggs A."/>
            <person name="Zeng Q."/>
            <person name="Bartlett K."/>
            <person name="Li W."/>
            <person name="Wang X."/>
            <person name="Heitman J."/>
            <person name="Stajich J.E."/>
            <person name="Fraser J.A."/>
            <person name="Meyer W."/>
            <person name="Carter D."/>
            <person name="Schein J."/>
            <person name="Krzywinski M."/>
            <person name="Kwon-Chung K.J."/>
            <person name="Varma A."/>
            <person name="Wang J."/>
            <person name="Brunham R."/>
            <person name="Fyfe M."/>
            <person name="Ouellette B.F."/>
            <person name="Siddiqui A."/>
            <person name="Marra M."/>
            <person name="Jones S."/>
            <person name="Holt R."/>
            <person name="Birren B.W."/>
            <person name="Galagan J.E."/>
            <person name="Cuomo C.A."/>
        </authorList>
    </citation>
    <scope>NUCLEOTIDE SEQUENCE [LARGE SCALE GENOMIC DNA]</scope>
    <source>
        <strain evidence="8">WM276 / ATCC MYA-4071</strain>
    </source>
</reference>
<keyword evidence="8" id="KW-1185">Reference proteome</keyword>
<dbReference type="HOGENOM" id="CLU_004190_2_0_1"/>
<keyword evidence="2" id="KW-0472">Membrane</keyword>
<feature type="region of interest" description="Disordered" evidence="5">
    <location>
        <begin position="469"/>
        <end position="494"/>
    </location>
</feature>
<evidence type="ECO:0000256" key="4">
    <source>
        <dbReference type="PROSITE-ProRule" id="PRU01006"/>
    </source>
</evidence>
<dbReference type="GO" id="GO:0034058">
    <property type="term" value="P:endosomal vesicle fusion"/>
    <property type="evidence" value="ECO:0007669"/>
    <property type="project" value="TreeGrafter"/>
</dbReference>
<evidence type="ECO:0000313" key="8">
    <source>
        <dbReference type="Proteomes" id="UP000007805"/>
    </source>
</evidence>
<dbReference type="AlphaFoldDB" id="E6REJ4"/>
<feature type="domain" description="CNH" evidence="6">
    <location>
        <begin position="12"/>
        <end position="333"/>
    </location>
</feature>
<dbReference type="Pfam" id="PF10366">
    <property type="entry name" value="Vps39_1"/>
    <property type="match status" value="1"/>
</dbReference>
<dbReference type="eggNOG" id="KOG2063">
    <property type="taxonomic scope" value="Eukaryota"/>
</dbReference>
<feature type="region of interest" description="Disordered" evidence="5">
    <location>
        <begin position="200"/>
        <end position="225"/>
    </location>
</feature>
<dbReference type="PROSITE" id="PS50219">
    <property type="entry name" value="CNH"/>
    <property type="match status" value="1"/>
</dbReference>
<dbReference type="Pfam" id="PF10367">
    <property type="entry name" value="zf-Vps39_C"/>
    <property type="match status" value="1"/>
</dbReference>
<dbReference type="RefSeq" id="XP_003196934.1">
    <property type="nucleotide sequence ID" value="XM_003196886.1"/>
</dbReference>
<proteinExistence type="inferred from homology"/>
<accession>E6REJ4</accession>
<dbReference type="InterPro" id="IPR000547">
    <property type="entry name" value="Clathrin_H-chain/VPS_repeat"/>
</dbReference>